<evidence type="ECO:0000313" key="10">
    <source>
        <dbReference type="EMBL" id="GHG69518.1"/>
    </source>
</evidence>
<dbReference type="Pfam" id="PF04347">
    <property type="entry name" value="FliO"/>
    <property type="match status" value="1"/>
</dbReference>
<feature type="transmembrane region" description="Helical" evidence="7">
    <location>
        <begin position="81"/>
        <end position="102"/>
    </location>
</feature>
<keyword evidence="3 7" id="KW-1133">Transmembrane helix</keyword>
<keyword evidence="11" id="KW-1185">Reference proteome</keyword>
<dbReference type="EMBL" id="BNAO01000004">
    <property type="protein sequence ID" value="GHG69518.1"/>
    <property type="molecule type" value="Genomic_DNA"/>
</dbReference>
<evidence type="ECO:0000313" key="11">
    <source>
        <dbReference type="Proteomes" id="UP000659697"/>
    </source>
</evidence>
<dbReference type="InterPro" id="IPR022781">
    <property type="entry name" value="Flagellar_biosynth_FliO"/>
</dbReference>
<keyword evidence="9" id="KW-0732">Signal</keyword>
<organism evidence="10 11">
    <name type="scientific">Alishewanella longhuensis</name>
    <dbReference type="NCBI Taxonomy" id="1091037"/>
    <lineage>
        <taxon>Bacteria</taxon>
        <taxon>Pseudomonadati</taxon>
        <taxon>Pseudomonadota</taxon>
        <taxon>Gammaproteobacteria</taxon>
        <taxon>Alteromonadales</taxon>
        <taxon>Alteromonadaceae</taxon>
        <taxon>Alishewanella</taxon>
    </lineage>
</organism>
<dbReference type="PANTHER" id="PTHR38766">
    <property type="entry name" value="FLAGELLAR PROTEIN FLIO"/>
    <property type="match status" value="1"/>
</dbReference>
<evidence type="ECO:0000256" key="6">
    <source>
        <dbReference type="ARBA" id="ARBA00037937"/>
    </source>
</evidence>
<comment type="caution">
    <text evidence="10">The sequence shown here is derived from an EMBL/GenBank/DDBJ whole genome shotgun (WGS) entry which is preliminary data.</text>
</comment>
<evidence type="ECO:0000256" key="9">
    <source>
        <dbReference type="SAM" id="SignalP"/>
    </source>
</evidence>
<feature type="compositionally biased region" description="Polar residues" evidence="8">
    <location>
        <begin position="55"/>
        <end position="64"/>
    </location>
</feature>
<feature type="signal peptide" evidence="9">
    <location>
        <begin position="1"/>
        <end position="25"/>
    </location>
</feature>
<keyword evidence="1 7" id="KW-1003">Cell membrane</keyword>
<feature type="chain" id="PRO_5046888747" description="Flagellar protein" evidence="9">
    <location>
        <begin position="26"/>
        <end position="177"/>
    </location>
</feature>
<evidence type="ECO:0000256" key="8">
    <source>
        <dbReference type="SAM" id="MobiDB-lite"/>
    </source>
</evidence>
<evidence type="ECO:0000256" key="3">
    <source>
        <dbReference type="ARBA" id="ARBA00022989"/>
    </source>
</evidence>
<evidence type="ECO:0000256" key="2">
    <source>
        <dbReference type="ARBA" id="ARBA00022692"/>
    </source>
</evidence>
<gene>
    <name evidence="10" type="ORF">GCM10010919_19510</name>
</gene>
<accession>A0ABQ3L2M5</accession>
<reference evidence="11" key="1">
    <citation type="journal article" date="2019" name="Int. J. Syst. Evol. Microbiol.">
        <title>The Global Catalogue of Microorganisms (GCM) 10K type strain sequencing project: providing services to taxonomists for standard genome sequencing and annotation.</title>
        <authorList>
            <consortium name="The Broad Institute Genomics Platform"/>
            <consortium name="The Broad Institute Genome Sequencing Center for Infectious Disease"/>
            <person name="Wu L."/>
            <person name="Ma J."/>
        </authorList>
    </citation>
    <scope>NUCLEOTIDE SEQUENCE [LARGE SCALE GENOMIC DNA]</scope>
    <source>
        <strain evidence="11">CGMCC 1.7003</strain>
    </source>
</reference>
<protein>
    <recommendedName>
        <fullName evidence="7">Flagellar protein</fullName>
    </recommendedName>
</protein>
<keyword evidence="2 7" id="KW-0812">Transmembrane</keyword>
<evidence type="ECO:0000256" key="7">
    <source>
        <dbReference type="RuleBase" id="RU362064"/>
    </source>
</evidence>
<dbReference type="PANTHER" id="PTHR38766:SF1">
    <property type="entry name" value="FLAGELLAR PROTEIN FLIO"/>
    <property type="match status" value="1"/>
</dbReference>
<dbReference type="Proteomes" id="UP000659697">
    <property type="component" value="Unassembled WGS sequence"/>
</dbReference>
<sequence length="177" mass="19363">MLRMLGKIVCVLGLLFTLVAAQSVAAETVESASSNASQQDSINEARSVGEEPEQTKTQSGSLSRESVLHPGTDNNNSTMTLAKIVISLALVILLVLGLGWMFKKLSLRMPGNRQIKVICALPLGQRERILVIEIQGKQRVIGVTPQSINLLFELENPLPEEKLASDFHTQLQSFLKK</sequence>
<dbReference type="RefSeq" id="WP_189432765.1">
    <property type="nucleotide sequence ID" value="NZ_BNAO01000004.1"/>
</dbReference>
<keyword evidence="5 7" id="KW-0975">Bacterial flagellum</keyword>
<proteinExistence type="inferred from homology"/>
<evidence type="ECO:0000256" key="4">
    <source>
        <dbReference type="ARBA" id="ARBA00023136"/>
    </source>
</evidence>
<dbReference type="NCBIfam" id="TIGR03500">
    <property type="entry name" value="FliO_TIGR"/>
    <property type="match status" value="1"/>
</dbReference>
<dbReference type="InterPro" id="IPR052205">
    <property type="entry name" value="FliO/MopB"/>
</dbReference>
<evidence type="ECO:0000256" key="1">
    <source>
        <dbReference type="ARBA" id="ARBA00022475"/>
    </source>
</evidence>
<feature type="region of interest" description="Disordered" evidence="8">
    <location>
        <begin position="35"/>
        <end position="74"/>
    </location>
</feature>
<evidence type="ECO:0000256" key="5">
    <source>
        <dbReference type="ARBA" id="ARBA00023143"/>
    </source>
</evidence>
<name>A0ABQ3L2M5_9ALTE</name>
<comment type="similarity">
    <text evidence="6 7">Belongs to the FliO/MopB family.</text>
</comment>
<keyword evidence="4 7" id="KW-0472">Membrane</keyword>
<comment type="subcellular location">
    <subcellularLocation>
        <location evidence="7">Cell membrane</location>
    </subcellularLocation>
    <subcellularLocation>
        <location evidence="7">Bacterial flagellum basal body</location>
    </subcellularLocation>
</comment>